<keyword evidence="2" id="KW-1185">Reference proteome</keyword>
<dbReference type="EMBL" id="UZAM01009093">
    <property type="protein sequence ID" value="VDP07660.1"/>
    <property type="molecule type" value="Genomic_DNA"/>
</dbReference>
<protein>
    <submittedName>
        <fullName evidence="1 3">Uncharacterized protein</fullName>
    </submittedName>
</protein>
<dbReference type="Proteomes" id="UP000270296">
    <property type="component" value="Unassembled WGS sequence"/>
</dbReference>
<name>A0A183IPN5_9BILA</name>
<gene>
    <name evidence="1" type="ORF">SBAD_LOCUS5582</name>
</gene>
<reference evidence="1 2" key="2">
    <citation type="submission" date="2018-11" db="EMBL/GenBank/DDBJ databases">
        <authorList>
            <consortium name="Pathogen Informatics"/>
        </authorList>
    </citation>
    <scope>NUCLEOTIDE SEQUENCE [LARGE SCALE GENOMIC DNA]</scope>
</reference>
<dbReference type="AlphaFoldDB" id="A0A183IPN5"/>
<reference evidence="3" key="1">
    <citation type="submission" date="2016-06" db="UniProtKB">
        <authorList>
            <consortium name="WormBaseParasite"/>
        </authorList>
    </citation>
    <scope>IDENTIFICATION</scope>
</reference>
<organism evidence="3">
    <name type="scientific">Soboliphyme baturini</name>
    <dbReference type="NCBI Taxonomy" id="241478"/>
    <lineage>
        <taxon>Eukaryota</taxon>
        <taxon>Metazoa</taxon>
        <taxon>Ecdysozoa</taxon>
        <taxon>Nematoda</taxon>
        <taxon>Enoplea</taxon>
        <taxon>Dorylaimia</taxon>
        <taxon>Dioctophymatida</taxon>
        <taxon>Dioctophymatoidea</taxon>
        <taxon>Soboliphymatidae</taxon>
        <taxon>Soboliphyme</taxon>
    </lineage>
</organism>
<accession>A0A183IPN5</accession>
<evidence type="ECO:0000313" key="2">
    <source>
        <dbReference type="Proteomes" id="UP000270296"/>
    </source>
</evidence>
<proteinExistence type="predicted"/>
<sequence length="263" mass="29385">MTRYVFNAKDRRLTLALTPAGTVASANQRTDAIFGHMNRGAAEEQPQRVPLKDAVCARINDETNLLMHSSAATTATTIDNGNDATARQWWSSLGKSRRATKFVSPLTFMSRSIASPHLRDSDIQSWSVTDCPSSTTYRSTRLQCSLEMEHHFAEYIRSLSAICRLQCFLLYLLLNVSHVPQQSAVSVAFKCRYYRFVSVDAALNGQYELGLVLPRHFGRVSCPSPVGLRLEHGADNAQVFRLCNDYQPSSSLISTVPYHPFHP</sequence>
<evidence type="ECO:0000313" key="3">
    <source>
        <dbReference type="WBParaSite" id="SBAD_0000580401-mRNA-1"/>
    </source>
</evidence>
<dbReference type="WBParaSite" id="SBAD_0000580401-mRNA-1">
    <property type="protein sequence ID" value="SBAD_0000580401-mRNA-1"/>
    <property type="gene ID" value="SBAD_0000580401"/>
</dbReference>
<evidence type="ECO:0000313" key="1">
    <source>
        <dbReference type="EMBL" id="VDP07660.1"/>
    </source>
</evidence>